<dbReference type="EMBL" id="JAUUTY010000003">
    <property type="protein sequence ID" value="KAK1670186.1"/>
    <property type="molecule type" value="Genomic_DNA"/>
</dbReference>
<dbReference type="AlphaFoldDB" id="A0AAD8T5A6"/>
<keyword evidence="4" id="KW-1185">Reference proteome</keyword>
<feature type="region of interest" description="Disordered" evidence="1">
    <location>
        <begin position="335"/>
        <end position="397"/>
    </location>
</feature>
<name>A0AAD8T5A6_LOLMU</name>
<dbReference type="SMART" id="SM00256">
    <property type="entry name" value="FBOX"/>
    <property type="match status" value="1"/>
</dbReference>
<proteinExistence type="predicted"/>
<reference evidence="3" key="1">
    <citation type="submission" date="2023-07" db="EMBL/GenBank/DDBJ databases">
        <title>A chromosome-level genome assembly of Lolium multiflorum.</title>
        <authorList>
            <person name="Chen Y."/>
            <person name="Copetti D."/>
            <person name="Kolliker R."/>
            <person name="Studer B."/>
        </authorList>
    </citation>
    <scope>NUCLEOTIDE SEQUENCE</scope>
    <source>
        <strain evidence="3">02402/16</strain>
        <tissue evidence="3">Leaf</tissue>
    </source>
</reference>
<feature type="domain" description="F-box" evidence="2">
    <location>
        <begin position="17"/>
        <end position="57"/>
    </location>
</feature>
<protein>
    <recommendedName>
        <fullName evidence="2">F-box domain-containing protein</fullName>
    </recommendedName>
</protein>
<evidence type="ECO:0000256" key="1">
    <source>
        <dbReference type="SAM" id="MobiDB-lite"/>
    </source>
</evidence>
<evidence type="ECO:0000313" key="4">
    <source>
        <dbReference type="Proteomes" id="UP001231189"/>
    </source>
</evidence>
<feature type="compositionally biased region" description="Acidic residues" evidence="1">
    <location>
        <begin position="343"/>
        <end position="386"/>
    </location>
</feature>
<dbReference type="InterPro" id="IPR036047">
    <property type="entry name" value="F-box-like_dom_sf"/>
</dbReference>
<comment type="caution">
    <text evidence="3">The sequence shown here is derived from an EMBL/GenBank/DDBJ whole genome shotgun (WGS) entry which is preliminary data.</text>
</comment>
<evidence type="ECO:0000259" key="2">
    <source>
        <dbReference type="SMART" id="SM00256"/>
    </source>
</evidence>
<sequence>MNTGDGSGDSSGNDIYFPSDVLVDILGRLPRRALARSQCVCRTWRALVTSHKLIPPLLPLRLPHYFPRRAFGGIFFSKNGFASNTSFFGPPGSERLFFPHEARVRQSCNGLLLLDDCVLNPATGRCSRLPSLKPWRRAAAEALAFDPAVSLHYDVYHLEKLAARPNQGEVPQQLEKPLSLFVYSSRTGRWESRELVPGRCAPGHLYDAVATPRKYDPTVWSSAYWRGSIYMHCHKDTLMVLRPSCGTYDMVQLPGEPGSPSCCFTLPWKSVLASYERGIHYVSINKLQLRVWMLTESTYGQLWWTLAYDVNLNPHGHMIKPRTIQQMVTWGIVGSRGGPPKDDDYDGDYYDDYNDDDDGDDDDDDDDDDEDEEEEEVNDAEQEEKQEDGGYSWSSYDQEHEDNDAYSWNSDTDNFIDIDGGAELLGLPSWGNYCRIVGFHPHKNALILIIDFAVVLYHLDTSRMQYLGEDSQLMRNPYTHACCVNGSFTYRPCYADVLLGE</sequence>
<evidence type="ECO:0000313" key="3">
    <source>
        <dbReference type="EMBL" id="KAK1670186.1"/>
    </source>
</evidence>
<gene>
    <name evidence="3" type="ORF">QYE76_058345</name>
</gene>
<dbReference type="SUPFAM" id="SSF81383">
    <property type="entry name" value="F-box domain"/>
    <property type="match status" value="1"/>
</dbReference>
<organism evidence="3 4">
    <name type="scientific">Lolium multiflorum</name>
    <name type="common">Italian ryegrass</name>
    <name type="synonym">Lolium perenne subsp. multiflorum</name>
    <dbReference type="NCBI Taxonomy" id="4521"/>
    <lineage>
        <taxon>Eukaryota</taxon>
        <taxon>Viridiplantae</taxon>
        <taxon>Streptophyta</taxon>
        <taxon>Embryophyta</taxon>
        <taxon>Tracheophyta</taxon>
        <taxon>Spermatophyta</taxon>
        <taxon>Magnoliopsida</taxon>
        <taxon>Liliopsida</taxon>
        <taxon>Poales</taxon>
        <taxon>Poaceae</taxon>
        <taxon>BOP clade</taxon>
        <taxon>Pooideae</taxon>
        <taxon>Poodae</taxon>
        <taxon>Poeae</taxon>
        <taxon>Poeae Chloroplast Group 2 (Poeae type)</taxon>
        <taxon>Loliodinae</taxon>
        <taxon>Loliinae</taxon>
        <taxon>Lolium</taxon>
    </lineage>
</organism>
<dbReference type="PANTHER" id="PTHR34591:SF33">
    <property type="entry name" value="F-BOX DOMAIN-CONTAINING PROTEIN"/>
    <property type="match status" value="1"/>
</dbReference>
<dbReference type="Pfam" id="PF00646">
    <property type="entry name" value="F-box"/>
    <property type="match status" value="1"/>
</dbReference>
<accession>A0AAD8T5A6</accession>
<dbReference type="Proteomes" id="UP001231189">
    <property type="component" value="Unassembled WGS sequence"/>
</dbReference>
<dbReference type="Gene3D" id="1.20.1280.50">
    <property type="match status" value="1"/>
</dbReference>
<dbReference type="InterPro" id="IPR001810">
    <property type="entry name" value="F-box_dom"/>
</dbReference>
<dbReference type="PANTHER" id="PTHR34591">
    <property type="entry name" value="OS03G0653100 PROTEIN-RELATED"/>
    <property type="match status" value="1"/>
</dbReference>